<reference evidence="21 22" key="1">
    <citation type="submission" date="2018-03" db="EMBL/GenBank/DDBJ databases">
        <title>Whole genome sequencing of Histamine producing bacteria.</title>
        <authorList>
            <person name="Butler K."/>
        </authorList>
    </citation>
    <scope>NUCLEOTIDE SEQUENCE [LARGE SCALE GENOMIC DNA]</scope>
    <source>
        <strain evidence="21 22">Res.4.1</strain>
    </source>
</reference>
<feature type="binding site" description="in dimeric form" evidence="19">
    <location>
        <position position="160"/>
    </location>
    <ligand>
        <name>Ca(2+)</name>
        <dbReference type="ChEBI" id="CHEBI:29108"/>
        <label>1</label>
    </ligand>
</feature>
<dbReference type="EC" id="3.1.1.4" evidence="6 20"/>
<feature type="binding site" description="in dimeric form" evidence="19">
    <location>
        <position position="200"/>
    </location>
    <ligand>
        <name>Ca(2+)</name>
        <dbReference type="ChEBI" id="CHEBI:29108"/>
        <label>1</label>
    </ligand>
</feature>
<dbReference type="GO" id="GO:0016042">
    <property type="term" value="P:lipid catabolic process"/>
    <property type="evidence" value="ECO:0007669"/>
    <property type="project" value="UniProtKB-KW"/>
</dbReference>
<keyword evidence="10 19" id="KW-0479">Metal-binding</keyword>
<keyword evidence="12 20" id="KW-0378">Hydrolase</keyword>
<dbReference type="Gene3D" id="2.40.230.10">
    <property type="entry name" value="Phospholipase A1"/>
    <property type="match status" value="1"/>
</dbReference>
<evidence type="ECO:0000256" key="9">
    <source>
        <dbReference type="ARBA" id="ARBA00022692"/>
    </source>
</evidence>
<dbReference type="Pfam" id="PF02253">
    <property type="entry name" value="PLA1"/>
    <property type="match status" value="1"/>
</dbReference>
<organism evidence="21 22">
    <name type="scientific">Photobacterium leiognathi subsp. mandapamensis</name>
    <name type="common">Photobacterium mandapamensis</name>
    <dbReference type="NCBI Taxonomy" id="48408"/>
    <lineage>
        <taxon>Bacteria</taxon>
        <taxon>Pseudomonadati</taxon>
        <taxon>Pseudomonadota</taxon>
        <taxon>Gammaproteobacteria</taxon>
        <taxon>Vibrionales</taxon>
        <taxon>Vibrionaceae</taxon>
        <taxon>Photobacterium</taxon>
    </lineage>
</organism>
<feature type="binding site" description="in dimeric form" evidence="19">
    <location>
        <position position="247"/>
    </location>
    <ligand>
        <name>Ca(2+)</name>
        <dbReference type="ChEBI" id="CHEBI:29108"/>
        <label>1</label>
    </ligand>
</feature>
<evidence type="ECO:0000256" key="13">
    <source>
        <dbReference type="ARBA" id="ARBA00022837"/>
    </source>
</evidence>
<dbReference type="EMBL" id="PYNS01000002">
    <property type="protein sequence ID" value="PSV12827.1"/>
    <property type="molecule type" value="Genomic_DNA"/>
</dbReference>
<evidence type="ECO:0000313" key="22">
    <source>
        <dbReference type="Proteomes" id="UP000240530"/>
    </source>
</evidence>
<comment type="subcellular location">
    <subcellularLocation>
        <location evidence="20">Cell outer membrane</location>
        <topology evidence="20">Multi-pass membrane protein</topology>
    </subcellularLocation>
    <text evidence="20">One of the very few enzymes located there.</text>
</comment>
<dbReference type="Proteomes" id="UP000240530">
    <property type="component" value="Unassembled WGS sequence"/>
</dbReference>
<keyword evidence="14 20" id="KW-0442">Lipid degradation</keyword>
<dbReference type="PANTHER" id="PTHR40457">
    <property type="entry name" value="PHOSPHOLIPASE A1"/>
    <property type="match status" value="1"/>
</dbReference>
<keyword evidence="15 20" id="KW-0443">Lipid metabolism</keyword>
<evidence type="ECO:0000256" key="16">
    <source>
        <dbReference type="ARBA" id="ARBA00023136"/>
    </source>
</evidence>
<dbReference type="GO" id="GO:0005509">
    <property type="term" value="F:calcium ion binding"/>
    <property type="evidence" value="ECO:0007669"/>
    <property type="project" value="TreeGrafter"/>
</dbReference>
<gene>
    <name evidence="21" type="ORF">C0W93_03685</name>
</gene>
<evidence type="ECO:0000256" key="7">
    <source>
        <dbReference type="ARBA" id="ARBA00021726"/>
    </source>
</evidence>
<dbReference type="AlphaFoldDB" id="A0A2T3KYF2"/>
<dbReference type="PANTHER" id="PTHR40457:SF1">
    <property type="entry name" value="PHOSPHOLIPASE A1"/>
    <property type="match status" value="1"/>
</dbReference>
<evidence type="ECO:0000256" key="10">
    <source>
        <dbReference type="ARBA" id="ARBA00022723"/>
    </source>
</evidence>
<dbReference type="SUPFAM" id="SSF56931">
    <property type="entry name" value="Outer membrane phospholipase A (OMPLA)"/>
    <property type="match status" value="1"/>
</dbReference>
<proteinExistence type="inferred from homology"/>
<comment type="caution">
    <text evidence="21">The sequence shown here is derived from an EMBL/GenBank/DDBJ whole genome shotgun (WGS) entry which is preliminary data.</text>
</comment>
<dbReference type="EC" id="3.1.1.32" evidence="5 20"/>
<keyword evidence="9" id="KW-0812">Transmembrane</keyword>
<comment type="similarity">
    <text evidence="3 20">Belongs to the phospholipase A1 family.</text>
</comment>
<evidence type="ECO:0000256" key="1">
    <source>
        <dbReference type="ARBA" id="ARBA00000111"/>
    </source>
</evidence>
<comment type="function">
    <text evidence="20">Hydrolysis of phosphatidylcholine with phospholipase A2 (EC 3.1.1.4) and phospholipase A1 (EC 3.1.1.32) activities.</text>
</comment>
<dbReference type="CDD" id="cd00541">
    <property type="entry name" value="OMPLA"/>
    <property type="match status" value="1"/>
</dbReference>
<evidence type="ECO:0000256" key="20">
    <source>
        <dbReference type="RuleBase" id="RU366027"/>
    </source>
</evidence>
<evidence type="ECO:0000256" key="15">
    <source>
        <dbReference type="ARBA" id="ARBA00023098"/>
    </source>
</evidence>
<evidence type="ECO:0000256" key="3">
    <source>
        <dbReference type="ARBA" id="ARBA00010525"/>
    </source>
</evidence>
<keyword evidence="13 19" id="KW-0106">Calcium</keyword>
<evidence type="ECO:0000256" key="2">
    <source>
        <dbReference type="ARBA" id="ARBA00001604"/>
    </source>
</evidence>
<dbReference type="GO" id="GO:0008970">
    <property type="term" value="F:phospholipase A1 activity"/>
    <property type="evidence" value="ECO:0007669"/>
    <property type="project" value="UniProtKB-EC"/>
</dbReference>
<dbReference type="PRINTS" id="PR01486">
    <property type="entry name" value="PHPHLIPASEA1"/>
</dbReference>
<evidence type="ECO:0000313" key="21">
    <source>
        <dbReference type="EMBL" id="PSV12827.1"/>
    </source>
</evidence>
<evidence type="ECO:0000256" key="14">
    <source>
        <dbReference type="ARBA" id="ARBA00022963"/>
    </source>
</evidence>
<feature type="binding site" description="in dimeric form" evidence="19">
    <location>
        <position position="205"/>
    </location>
    <ligand>
        <name>Ca(2+)</name>
        <dbReference type="ChEBI" id="CHEBI:29108"/>
        <label>1</label>
    </ligand>
</feature>
<evidence type="ECO:0000256" key="17">
    <source>
        <dbReference type="ARBA" id="ARBA00023237"/>
    </source>
</evidence>
<keyword evidence="16" id="KW-0472">Membrane</keyword>
<dbReference type="InterPro" id="IPR036541">
    <property type="entry name" value="PLipase_A1_sf"/>
</dbReference>
<name>A0A2T3KYF2_PHOLD</name>
<feature type="chain" id="PRO_5019616281" description="Phospholipase A1" evidence="20">
    <location>
        <begin position="22"/>
        <end position="332"/>
    </location>
</feature>
<evidence type="ECO:0000256" key="4">
    <source>
        <dbReference type="ARBA" id="ARBA00011702"/>
    </source>
</evidence>
<evidence type="ECO:0000256" key="6">
    <source>
        <dbReference type="ARBA" id="ARBA00013278"/>
    </source>
</evidence>
<evidence type="ECO:0000256" key="5">
    <source>
        <dbReference type="ARBA" id="ARBA00013179"/>
    </source>
</evidence>
<keyword evidence="8" id="KW-1134">Transmembrane beta strand</keyword>
<keyword evidence="11 20" id="KW-0732">Signal</keyword>
<feature type="active site" description="Nucleophile" evidence="18">
    <location>
        <position position="197"/>
    </location>
</feature>
<comment type="catalytic activity">
    <reaction evidence="2 20">
        <text>a 1,2-diacyl-sn-glycero-3-phosphocholine + H2O = a 1-acyl-sn-glycero-3-phosphocholine + a fatty acid + H(+)</text>
        <dbReference type="Rhea" id="RHEA:15801"/>
        <dbReference type="ChEBI" id="CHEBI:15377"/>
        <dbReference type="ChEBI" id="CHEBI:15378"/>
        <dbReference type="ChEBI" id="CHEBI:28868"/>
        <dbReference type="ChEBI" id="CHEBI:57643"/>
        <dbReference type="ChEBI" id="CHEBI:58168"/>
        <dbReference type="EC" id="3.1.1.4"/>
    </reaction>
</comment>
<evidence type="ECO:0000256" key="8">
    <source>
        <dbReference type="ARBA" id="ARBA00022452"/>
    </source>
</evidence>
<dbReference type="GO" id="GO:0009279">
    <property type="term" value="C:cell outer membrane"/>
    <property type="evidence" value="ECO:0007669"/>
    <property type="project" value="UniProtKB-SubCell"/>
</dbReference>
<dbReference type="GO" id="GO:0004623">
    <property type="term" value="F:phospholipase A2 activity"/>
    <property type="evidence" value="ECO:0007669"/>
    <property type="project" value="UniProtKB-EC"/>
</dbReference>
<protein>
    <recommendedName>
        <fullName evidence="7 20">Phospholipase A1</fullName>
        <ecNumber evidence="5 20">3.1.1.32</ecNumber>
        <ecNumber evidence="6 20">3.1.1.4</ecNumber>
    </recommendedName>
    <alternativeName>
        <fullName evidence="20">Phosphatidylcholine 1-acylhydrolase</fullName>
    </alternativeName>
</protein>
<feature type="signal peptide" evidence="20">
    <location>
        <begin position="1"/>
        <end position="21"/>
    </location>
</feature>
<comment type="catalytic activity">
    <reaction evidence="1 20">
        <text>a 1,2-diacyl-sn-glycero-3-phosphocholine + H2O = a 2-acyl-sn-glycero-3-phosphocholine + a fatty acid + H(+)</text>
        <dbReference type="Rhea" id="RHEA:18689"/>
        <dbReference type="ChEBI" id="CHEBI:15377"/>
        <dbReference type="ChEBI" id="CHEBI:15378"/>
        <dbReference type="ChEBI" id="CHEBI:28868"/>
        <dbReference type="ChEBI" id="CHEBI:57643"/>
        <dbReference type="ChEBI" id="CHEBI:57875"/>
        <dbReference type="EC" id="3.1.1.32"/>
    </reaction>
</comment>
<evidence type="ECO:0000256" key="12">
    <source>
        <dbReference type="ARBA" id="ARBA00022801"/>
    </source>
</evidence>
<keyword evidence="17 20" id="KW-0998">Cell outer membrane</keyword>
<feature type="active site" description="Proton acceptor" evidence="18">
    <location>
        <position position="195"/>
    </location>
</feature>
<sequence>MKSLTHFFLFTLFTAPTMALASPDDDYDACLLNAVKNQNGELTLNQIRTRCQKIVTHTDNTPKTPMVTQRLQNERETTFDPFVITPHRMNYFLPVTLTDSINRAAYAGSEWDNHLKNAEAEFQISFKTPLNYDDLLIDGDGLFLAFTLNSYWQVYAGDISRPFRETNYRPEMFYFAPTPWTPFGGNTWATIGIEHQSNGRTQGLSRSWNRIYSDFIFEKENFVFTLRPWWRIPEDKKKEPNSPTGDDNPDIEKYMGHFQVGAVYKWDDYEFSFIGRENFATHKGYGELGLTFPLWGKLRGYTKYSTGYGENLIDYNHKQQRIGVGIALTDLL</sequence>
<evidence type="ECO:0000256" key="19">
    <source>
        <dbReference type="PIRSR" id="PIRSR603187-2"/>
    </source>
</evidence>
<comment type="cofactor">
    <cofactor evidence="20">
        <name>Ca(2+)</name>
        <dbReference type="ChEBI" id="CHEBI:29108"/>
    </cofactor>
    <text evidence="20">Binds 1 Ca(2+) ion per monomer. In the dimeric form the Ca(2+) is bound by different amino acids with binding of each Ca(2+) shared with ligands coming from each monomer. The Ca(2+) ion may have a role in catalysis.</text>
</comment>
<dbReference type="InterPro" id="IPR003187">
    <property type="entry name" value="PLipase_A1"/>
</dbReference>
<evidence type="ECO:0000256" key="18">
    <source>
        <dbReference type="PIRSR" id="PIRSR603187-1"/>
    </source>
</evidence>
<comment type="subunit">
    <text evidence="4 20">Homodimer; dimerization is reversible, and the dimeric form is the active one.</text>
</comment>
<accession>A0A2T3KYF2</accession>
<evidence type="ECO:0000256" key="11">
    <source>
        <dbReference type="ARBA" id="ARBA00022729"/>
    </source>
</evidence>